<dbReference type="EMBL" id="LR796685">
    <property type="protein sequence ID" value="CAB4159122.1"/>
    <property type="molecule type" value="Genomic_DNA"/>
</dbReference>
<reference evidence="3" key="1">
    <citation type="submission" date="2020-05" db="EMBL/GenBank/DDBJ databases">
        <authorList>
            <person name="Chiriac C."/>
            <person name="Salcher M."/>
            <person name="Ghai R."/>
            <person name="Kavagutti S V."/>
        </authorList>
    </citation>
    <scope>NUCLEOTIDE SEQUENCE</scope>
</reference>
<dbReference type="EMBL" id="LR798327">
    <property type="protein sequence ID" value="CAB5224060.1"/>
    <property type="molecule type" value="Genomic_DNA"/>
</dbReference>
<accession>A0A6J7X4T5</accession>
<evidence type="ECO:0000313" key="2">
    <source>
        <dbReference type="EMBL" id="CAB4159122.1"/>
    </source>
</evidence>
<proteinExistence type="predicted"/>
<sequence length="343" mass="39810">MILDEKFNRVVVISGHAGRRDLTLRRLKDAKLSQKAEWQRAVMGDELRPPAWWAAGGGAWGCLCSHRHVVERAYLDGLETVCIIEDDAVWQEGAATLLRAFLKKVPNDWGQIYLGGTHRRQPEWVCDEVLRGWSVNRTHAYVIHRRCMPRFLAHIQHAPDYIASTAQHQGKQYHIDHQLEVAHRRGDWKVYAPSWWLCGQGENLSSINGAQQPEQWWHWDWDNQSRDLPIVVVPPRHRDAEGERSLLWYGAPKHRIDGTRMDAKIKECLLGNDAEGLLRNLRAIAHEAFTMERLPAVEWADFSAIEKVWPALRRGKLTVEKLDALRHVRKQSWFKHRWKAITA</sequence>
<evidence type="ECO:0000313" key="3">
    <source>
        <dbReference type="EMBL" id="CAB5224060.1"/>
    </source>
</evidence>
<gene>
    <name evidence="2" type="ORF">UFOVP705_52</name>
    <name evidence="3" type="ORF">UFOVP736_29</name>
</gene>
<dbReference type="InterPro" id="IPR002654">
    <property type="entry name" value="Glyco_trans_25"/>
</dbReference>
<feature type="domain" description="Glycosyl transferase family 25" evidence="1">
    <location>
        <begin position="58"/>
        <end position="108"/>
    </location>
</feature>
<name>A0A6J7X4T5_9CAUD</name>
<protein>
    <recommendedName>
        <fullName evidence="1">Glycosyl transferase family 25 domain-containing protein</fullName>
    </recommendedName>
</protein>
<dbReference type="Pfam" id="PF01755">
    <property type="entry name" value="Glyco_transf_25"/>
    <property type="match status" value="1"/>
</dbReference>
<evidence type="ECO:0000259" key="1">
    <source>
        <dbReference type="Pfam" id="PF01755"/>
    </source>
</evidence>
<organism evidence="3">
    <name type="scientific">uncultured Caudovirales phage</name>
    <dbReference type="NCBI Taxonomy" id="2100421"/>
    <lineage>
        <taxon>Viruses</taxon>
        <taxon>Duplodnaviria</taxon>
        <taxon>Heunggongvirae</taxon>
        <taxon>Uroviricota</taxon>
        <taxon>Caudoviricetes</taxon>
        <taxon>Peduoviridae</taxon>
        <taxon>Maltschvirus</taxon>
        <taxon>Maltschvirus maltsch</taxon>
    </lineage>
</organism>